<dbReference type="RefSeq" id="WP_348390488.1">
    <property type="nucleotide sequence ID" value="NZ_CP134145.1"/>
</dbReference>
<name>A0ABY9TSS4_9GAMM</name>
<proteinExistence type="predicted"/>
<dbReference type="Proteomes" id="UP001258994">
    <property type="component" value="Chromosome"/>
</dbReference>
<protein>
    <recommendedName>
        <fullName evidence="4">Lipoprotein</fullName>
    </recommendedName>
</protein>
<feature type="signal peptide" evidence="1">
    <location>
        <begin position="1"/>
        <end position="22"/>
    </location>
</feature>
<dbReference type="EMBL" id="CP134145">
    <property type="protein sequence ID" value="WNC71353.1"/>
    <property type="molecule type" value="Genomic_DNA"/>
</dbReference>
<evidence type="ECO:0000256" key="1">
    <source>
        <dbReference type="SAM" id="SignalP"/>
    </source>
</evidence>
<accession>A0ABY9TSS4</accession>
<evidence type="ECO:0000313" key="3">
    <source>
        <dbReference type="Proteomes" id="UP001258994"/>
    </source>
</evidence>
<organism evidence="2 3">
    <name type="scientific">Thalassotalea psychrophila</name>
    <dbReference type="NCBI Taxonomy" id="3065647"/>
    <lineage>
        <taxon>Bacteria</taxon>
        <taxon>Pseudomonadati</taxon>
        <taxon>Pseudomonadota</taxon>
        <taxon>Gammaproteobacteria</taxon>
        <taxon>Alteromonadales</taxon>
        <taxon>Colwelliaceae</taxon>
        <taxon>Thalassotalea</taxon>
    </lineage>
</organism>
<keyword evidence="1" id="KW-0732">Signal</keyword>
<reference evidence="3" key="1">
    <citation type="submission" date="2023-09" db="EMBL/GenBank/DDBJ databases">
        <authorList>
            <person name="Li S."/>
            <person name="Li X."/>
            <person name="Zhang C."/>
            <person name="Zhao Z."/>
        </authorList>
    </citation>
    <scope>NUCLEOTIDE SEQUENCE [LARGE SCALE GENOMIC DNA]</scope>
    <source>
        <strain evidence="3">SQ149</strain>
    </source>
</reference>
<evidence type="ECO:0000313" key="2">
    <source>
        <dbReference type="EMBL" id="WNC71353.1"/>
    </source>
</evidence>
<feature type="chain" id="PRO_5046330807" description="Lipoprotein" evidence="1">
    <location>
        <begin position="23"/>
        <end position="180"/>
    </location>
</feature>
<gene>
    <name evidence="2" type="ORF">RGQ13_14640</name>
</gene>
<evidence type="ECO:0008006" key="4">
    <source>
        <dbReference type="Google" id="ProtNLM"/>
    </source>
</evidence>
<keyword evidence="3" id="KW-1185">Reference proteome</keyword>
<sequence length="180" mass="20333">MKPLKHLPIILFSFVCAANAQATDSSTLEAINWNLSFSEVKQSHKTKPDDEIPTRITYESHLFNIEFHKEYLFNDDGVLVNILYYKGFTAEATDCVSAYNEVKAEVEKQYGDAKVVTNNSVDLSTVNAEHLCQLTSKGDYKLNSEWTNDNANISFVLDAWKGQAYMGLSYKPLAVQHPQK</sequence>